<dbReference type="GO" id="GO:0007165">
    <property type="term" value="P:signal transduction"/>
    <property type="evidence" value="ECO:0007669"/>
    <property type="project" value="UniProtKB-KW"/>
</dbReference>
<keyword evidence="1 3" id="KW-0807">Transducer</keyword>
<reference evidence="7" key="2">
    <citation type="submission" date="2021-09" db="EMBL/GenBank/DDBJ databases">
        <authorList>
            <person name="Gilroy R."/>
        </authorList>
    </citation>
    <scope>NUCLEOTIDE SEQUENCE</scope>
    <source>
        <strain evidence="7">316</strain>
    </source>
</reference>
<dbReference type="GO" id="GO:0016020">
    <property type="term" value="C:membrane"/>
    <property type="evidence" value="ECO:0007669"/>
    <property type="project" value="InterPro"/>
</dbReference>
<feature type="domain" description="Methyl-accepting transducer" evidence="5">
    <location>
        <begin position="392"/>
        <end position="635"/>
    </location>
</feature>
<dbReference type="EMBL" id="DYYG01000056">
    <property type="protein sequence ID" value="HJE25534.1"/>
    <property type="molecule type" value="Genomic_DNA"/>
</dbReference>
<dbReference type="Pfam" id="PF00672">
    <property type="entry name" value="HAMP"/>
    <property type="match status" value="1"/>
</dbReference>
<dbReference type="SMART" id="SM00304">
    <property type="entry name" value="HAMP"/>
    <property type="match status" value="1"/>
</dbReference>
<evidence type="ECO:0000256" key="2">
    <source>
        <dbReference type="ARBA" id="ARBA00029447"/>
    </source>
</evidence>
<dbReference type="Gene3D" id="6.10.340.10">
    <property type="match status" value="1"/>
</dbReference>
<dbReference type="PROSITE" id="PS50885">
    <property type="entry name" value="HAMP"/>
    <property type="match status" value="1"/>
</dbReference>
<dbReference type="PANTHER" id="PTHR32089">
    <property type="entry name" value="METHYL-ACCEPTING CHEMOTAXIS PROTEIN MCPB"/>
    <property type="match status" value="1"/>
</dbReference>
<keyword evidence="4" id="KW-1133">Transmembrane helix</keyword>
<feature type="domain" description="HAMP" evidence="6">
    <location>
        <begin position="305"/>
        <end position="358"/>
    </location>
</feature>
<feature type="transmembrane region" description="Helical" evidence="4">
    <location>
        <begin position="12"/>
        <end position="33"/>
    </location>
</feature>
<dbReference type="CDD" id="cd06225">
    <property type="entry name" value="HAMP"/>
    <property type="match status" value="1"/>
</dbReference>
<comment type="caution">
    <text evidence="7">The sequence shown here is derived from an EMBL/GenBank/DDBJ whole genome shotgun (WGS) entry which is preliminary data.</text>
</comment>
<evidence type="ECO:0000259" key="5">
    <source>
        <dbReference type="PROSITE" id="PS50111"/>
    </source>
</evidence>
<gene>
    <name evidence="7" type="ORF">K8W01_17935</name>
</gene>
<accession>A0A921E5A2</accession>
<sequence length="655" mass="69088">MRLSLPRFNLQAQIAALGVGGVLVLGLISILGAHVQGRFQQMADLSTELKEQAAAVAEDLISARQVETDFLLHRRDALITQRQDLIARAGERLTEVERLVAPLPSESPLRKAEVIRVGLDLYRTRFQNVAAAQRILGFTEKEGLYGTLRTAVHALEKRLLELDQPRLSVLMLMMRRHEKDFMLRGDEAYGDELRERVSEFKTALAASPLPPPVQSEIKDLIGTYESRFLAFLAGASSLKEEADDLSAIYRRLAPIVQEVEEAARASSEAANAEIVSTRAWFDRLSWVVIALSVACAAILSWWVSRRMSAPLRTMATAMGQLAGGNLAVSVPRLDRRDEIGAIARAFAVFHAKMIENGELTLAQAAARLQNEARNKAAMHAMADGFEQTVGGIVETVASAASRLQATARSMAGMAAESANQSVAVAAAAEETTANVGAVAAAAEELGSSIARIGRQVDGSAELARLAVVEADRTGAIVQDLSATVSRIGDVAGLIASIAGQTNLLALNATIEAARAGAAGKGFAVVASEVKSLAEQAALATHEISEQIGHIQSSTGKAVASIGGITGRIREISGVATLIAAAVEEQGVATQEILRGVAQASTGTTVVTSNITGVAQASEETGLAASQVLTAASDLSRQSGQLTVEVGRFLESVRVA</sequence>
<dbReference type="PROSITE" id="PS50111">
    <property type="entry name" value="CHEMOTAXIS_TRANSDUC_2"/>
    <property type="match status" value="1"/>
</dbReference>
<evidence type="ECO:0000256" key="4">
    <source>
        <dbReference type="SAM" id="Phobius"/>
    </source>
</evidence>
<dbReference type="Gene3D" id="1.10.287.950">
    <property type="entry name" value="Methyl-accepting chemotaxis protein"/>
    <property type="match status" value="1"/>
</dbReference>
<feature type="transmembrane region" description="Helical" evidence="4">
    <location>
        <begin position="284"/>
        <end position="303"/>
    </location>
</feature>
<dbReference type="InterPro" id="IPR032255">
    <property type="entry name" value="HBM"/>
</dbReference>
<dbReference type="Pfam" id="PF00015">
    <property type="entry name" value="MCPsignal"/>
    <property type="match status" value="1"/>
</dbReference>
<dbReference type="SUPFAM" id="SSF58104">
    <property type="entry name" value="Methyl-accepting chemotaxis protein (MCP) signaling domain"/>
    <property type="match status" value="1"/>
</dbReference>
<evidence type="ECO:0000256" key="3">
    <source>
        <dbReference type="PROSITE-ProRule" id="PRU00284"/>
    </source>
</evidence>
<proteinExistence type="inferred from homology"/>
<evidence type="ECO:0000256" key="1">
    <source>
        <dbReference type="ARBA" id="ARBA00023224"/>
    </source>
</evidence>
<organism evidence="7 8">
    <name type="scientific">Methylorubrum populi</name>
    <dbReference type="NCBI Taxonomy" id="223967"/>
    <lineage>
        <taxon>Bacteria</taxon>
        <taxon>Pseudomonadati</taxon>
        <taxon>Pseudomonadota</taxon>
        <taxon>Alphaproteobacteria</taxon>
        <taxon>Hyphomicrobiales</taxon>
        <taxon>Methylobacteriaceae</taxon>
        <taxon>Methylorubrum</taxon>
    </lineage>
</organism>
<comment type="similarity">
    <text evidence="2">Belongs to the methyl-accepting chemotaxis (MCP) protein family.</text>
</comment>
<evidence type="ECO:0000313" key="7">
    <source>
        <dbReference type="EMBL" id="HJE25534.1"/>
    </source>
</evidence>
<evidence type="ECO:0000313" key="8">
    <source>
        <dbReference type="Proteomes" id="UP000742631"/>
    </source>
</evidence>
<dbReference type="AlphaFoldDB" id="A0A921E5A2"/>
<name>A0A921E5A2_9HYPH</name>
<dbReference type="SMART" id="SM00283">
    <property type="entry name" value="MA"/>
    <property type="match status" value="1"/>
</dbReference>
<keyword evidence="4" id="KW-0812">Transmembrane</keyword>
<dbReference type="InterPro" id="IPR004089">
    <property type="entry name" value="MCPsignal_dom"/>
</dbReference>
<dbReference type="Proteomes" id="UP000742631">
    <property type="component" value="Unassembled WGS sequence"/>
</dbReference>
<protein>
    <submittedName>
        <fullName evidence="7">Methyl-accepting chemotaxis protein</fullName>
    </submittedName>
</protein>
<dbReference type="InterPro" id="IPR003660">
    <property type="entry name" value="HAMP_dom"/>
</dbReference>
<dbReference type="SMART" id="SM01358">
    <property type="entry name" value="HBM"/>
    <property type="match status" value="1"/>
</dbReference>
<reference evidence="7" key="1">
    <citation type="journal article" date="2021" name="PeerJ">
        <title>Extensive microbial diversity within the chicken gut microbiome revealed by metagenomics and culture.</title>
        <authorList>
            <person name="Gilroy R."/>
            <person name="Ravi A."/>
            <person name="Getino M."/>
            <person name="Pursley I."/>
            <person name="Horton D.L."/>
            <person name="Alikhan N.F."/>
            <person name="Baker D."/>
            <person name="Gharbi K."/>
            <person name="Hall N."/>
            <person name="Watson M."/>
            <person name="Adriaenssens E.M."/>
            <person name="Foster-Nyarko E."/>
            <person name="Jarju S."/>
            <person name="Secka A."/>
            <person name="Antonio M."/>
            <person name="Oren A."/>
            <person name="Chaudhuri R.R."/>
            <person name="La Ragione R."/>
            <person name="Hildebrand F."/>
            <person name="Pallen M.J."/>
        </authorList>
    </citation>
    <scope>NUCLEOTIDE SEQUENCE</scope>
    <source>
        <strain evidence="7">316</strain>
    </source>
</reference>
<evidence type="ECO:0000259" key="6">
    <source>
        <dbReference type="PROSITE" id="PS50885"/>
    </source>
</evidence>
<keyword evidence="4" id="KW-0472">Membrane</keyword>
<dbReference type="PANTHER" id="PTHR32089:SF112">
    <property type="entry name" value="LYSOZYME-LIKE PROTEIN-RELATED"/>
    <property type="match status" value="1"/>
</dbReference>